<proteinExistence type="predicted"/>
<name>A0AAV7WS73_PLEWA</name>
<evidence type="ECO:0000313" key="1">
    <source>
        <dbReference type="EMBL" id="KAJ1214779.1"/>
    </source>
</evidence>
<keyword evidence="2" id="KW-1185">Reference proteome</keyword>
<dbReference type="Proteomes" id="UP001066276">
    <property type="component" value="Chromosome 1_1"/>
</dbReference>
<comment type="caution">
    <text evidence="1">The sequence shown here is derived from an EMBL/GenBank/DDBJ whole genome shotgun (WGS) entry which is preliminary data.</text>
</comment>
<sequence length="135" mass="14684">MHEAKTHCGTHGNGVASSSDELGYEIWSIPAAGYSRNMQKPVEYGTVPRRGLEDMSTSVVVCHLQGSSLTRINQTLPVNGGFMMVVCDGVRLGKSDWCEPEAMDDLVLDYCNDSDSLEDGEVRGTDNEGVGVWKQ</sequence>
<gene>
    <name evidence="1" type="ORF">NDU88_002392</name>
</gene>
<reference evidence="1" key="1">
    <citation type="journal article" date="2022" name="bioRxiv">
        <title>Sequencing and chromosome-scale assembly of the giantPleurodeles waltlgenome.</title>
        <authorList>
            <person name="Brown T."/>
            <person name="Elewa A."/>
            <person name="Iarovenko S."/>
            <person name="Subramanian E."/>
            <person name="Araus A.J."/>
            <person name="Petzold A."/>
            <person name="Susuki M."/>
            <person name="Suzuki K.-i.T."/>
            <person name="Hayashi T."/>
            <person name="Toyoda A."/>
            <person name="Oliveira C."/>
            <person name="Osipova E."/>
            <person name="Leigh N.D."/>
            <person name="Simon A."/>
            <person name="Yun M.H."/>
        </authorList>
    </citation>
    <scope>NUCLEOTIDE SEQUENCE</scope>
    <source>
        <strain evidence="1">20211129_DDA</strain>
        <tissue evidence="1">Liver</tissue>
    </source>
</reference>
<evidence type="ECO:0000313" key="2">
    <source>
        <dbReference type="Proteomes" id="UP001066276"/>
    </source>
</evidence>
<dbReference type="AlphaFoldDB" id="A0AAV7WS73"/>
<organism evidence="1 2">
    <name type="scientific">Pleurodeles waltl</name>
    <name type="common">Iberian ribbed newt</name>
    <dbReference type="NCBI Taxonomy" id="8319"/>
    <lineage>
        <taxon>Eukaryota</taxon>
        <taxon>Metazoa</taxon>
        <taxon>Chordata</taxon>
        <taxon>Craniata</taxon>
        <taxon>Vertebrata</taxon>
        <taxon>Euteleostomi</taxon>
        <taxon>Amphibia</taxon>
        <taxon>Batrachia</taxon>
        <taxon>Caudata</taxon>
        <taxon>Salamandroidea</taxon>
        <taxon>Salamandridae</taxon>
        <taxon>Pleurodelinae</taxon>
        <taxon>Pleurodeles</taxon>
    </lineage>
</organism>
<protein>
    <submittedName>
        <fullName evidence="1">Uncharacterized protein</fullName>
    </submittedName>
</protein>
<accession>A0AAV7WS73</accession>
<dbReference type="EMBL" id="JANPWB010000001">
    <property type="protein sequence ID" value="KAJ1214779.1"/>
    <property type="molecule type" value="Genomic_DNA"/>
</dbReference>